<organism evidence="2 3">
    <name type="scientific">Rhynchospora pubera</name>
    <dbReference type="NCBI Taxonomy" id="906938"/>
    <lineage>
        <taxon>Eukaryota</taxon>
        <taxon>Viridiplantae</taxon>
        <taxon>Streptophyta</taxon>
        <taxon>Embryophyta</taxon>
        <taxon>Tracheophyta</taxon>
        <taxon>Spermatophyta</taxon>
        <taxon>Magnoliopsida</taxon>
        <taxon>Liliopsida</taxon>
        <taxon>Poales</taxon>
        <taxon>Cyperaceae</taxon>
        <taxon>Cyperoideae</taxon>
        <taxon>Rhynchosporeae</taxon>
        <taxon>Rhynchospora</taxon>
    </lineage>
</organism>
<keyword evidence="3" id="KW-1185">Reference proteome</keyword>
<dbReference type="InterPro" id="IPR000639">
    <property type="entry name" value="Epox_hydrolase-like"/>
</dbReference>
<dbReference type="SUPFAM" id="SSF53474">
    <property type="entry name" value="alpha/beta-Hydrolases"/>
    <property type="match status" value="1"/>
</dbReference>
<comment type="caution">
    <text evidence="2">The sequence shown here is derived from an EMBL/GenBank/DDBJ whole genome shotgun (WGS) entry which is preliminary data.</text>
</comment>
<dbReference type="Gene3D" id="3.40.50.1820">
    <property type="entry name" value="alpha/beta hydrolase"/>
    <property type="match status" value="1"/>
</dbReference>
<proteinExistence type="predicted"/>
<gene>
    <name evidence="2" type="ORF">LUZ62_056257</name>
</gene>
<dbReference type="InterPro" id="IPR029058">
    <property type="entry name" value="AB_hydrolase_fold"/>
</dbReference>
<dbReference type="AlphaFoldDB" id="A0AAV8DVL3"/>
<dbReference type="PANTHER" id="PTHR43689">
    <property type="entry name" value="HYDROLASE"/>
    <property type="match status" value="1"/>
</dbReference>
<dbReference type="PANTHER" id="PTHR43689:SF1">
    <property type="entry name" value="ALPHA_BETA-HYDROLASES SUPERFAMILY PROTEIN"/>
    <property type="match status" value="1"/>
</dbReference>
<dbReference type="GO" id="GO:0009941">
    <property type="term" value="C:chloroplast envelope"/>
    <property type="evidence" value="ECO:0007669"/>
    <property type="project" value="TreeGrafter"/>
</dbReference>
<keyword evidence="2" id="KW-0378">Hydrolase</keyword>
<dbReference type="PRINTS" id="PR00412">
    <property type="entry name" value="EPOXHYDRLASE"/>
</dbReference>
<sequence>MISSHVSSFSLLPCPFPFPFPFPFPSLLVVMALTGSRTQPFFFSQISQKFIKDCNLHRNKTVFFSTKPFSNNHEARTASTQKLKGRNKASVFLAKTASVGSAGEYSEPLSGDAKSTQKRRRTIAGVDQEELLHPGQLADPDSLFCEFNGVHIHHKIGHHHEQSEVETSEKDMRKVGLPMVLLHGFGASVFSWEKVMKPLANLTGSKVLAFDRPAFGLTSRVKEFMGLKVNPYSMGFSVLATLSFIDLLGSEKAILMGHSAGSLVAVSTYFEAPEKVAALILVAPAIIAPLISKKVTKEGDIKSDPVIPKNPFVRVWRAFLEFFKRAASAVVGMFKKMGDMIGSAYKRALAAVLRSALAVMLIRMIIDKFGIPAVRNAWCNPNQVADDVLQGYTKPLKVKDWEIALLEYCIAMITDSTSKPSLSERLSEISCPVLIVTGDKDRLVPTWNAERLSKAIPSSRFEMIKDCGHLPHEERVEEFLSIVERFIQSVFIVQSAAAV</sequence>
<dbReference type="Pfam" id="PF12697">
    <property type="entry name" value="Abhydrolase_6"/>
    <property type="match status" value="1"/>
</dbReference>
<reference evidence="2" key="1">
    <citation type="submission" date="2022-08" db="EMBL/GenBank/DDBJ databases">
        <authorList>
            <person name="Marques A."/>
        </authorList>
    </citation>
    <scope>NUCLEOTIDE SEQUENCE</scope>
    <source>
        <strain evidence="2">RhyPub2mFocal</strain>
        <tissue evidence="2">Leaves</tissue>
    </source>
</reference>
<dbReference type="GO" id="GO:0016787">
    <property type="term" value="F:hydrolase activity"/>
    <property type="evidence" value="ECO:0007669"/>
    <property type="project" value="UniProtKB-KW"/>
</dbReference>
<feature type="domain" description="AB hydrolase-1" evidence="1">
    <location>
        <begin position="179"/>
        <end position="480"/>
    </location>
</feature>
<protein>
    <submittedName>
        <fullName evidence="2">2-hydroxy-6-oxononadienedioate/2-hydroxy-6-oxononatrienedioate hydrolase 2</fullName>
    </submittedName>
</protein>
<evidence type="ECO:0000259" key="1">
    <source>
        <dbReference type="Pfam" id="PF12697"/>
    </source>
</evidence>
<evidence type="ECO:0000313" key="2">
    <source>
        <dbReference type="EMBL" id="KAJ4772000.1"/>
    </source>
</evidence>
<evidence type="ECO:0000313" key="3">
    <source>
        <dbReference type="Proteomes" id="UP001140206"/>
    </source>
</evidence>
<dbReference type="InterPro" id="IPR000073">
    <property type="entry name" value="AB_hydrolase_1"/>
</dbReference>
<name>A0AAV8DVL3_9POAL</name>
<dbReference type="Proteomes" id="UP001140206">
    <property type="component" value="Chromosome 3"/>
</dbReference>
<dbReference type="EMBL" id="JAMFTS010000003">
    <property type="protein sequence ID" value="KAJ4772000.1"/>
    <property type="molecule type" value="Genomic_DNA"/>
</dbReference>
<accession>A0AAV8DVL3</accession>